<gene>
    <name evidence="1" type="ORF">ASZ90_016858</name>
</gene>
<name>A0A0W8EB72_9ZZZZ</name>
<comment type="caution">
    <text evidence="1">The sequence shown here is derived from an EMBL/GenBank/DDBJ whole genome shotgun (WGS) entry which is preliminary data.</text>
</comment>
<evidence type="ECO:0000313" key="1">
    <source>
        <dbReference type="EMBL" id="KUG05713.1"/>
    </source>
</evidence>
<organism evidence="1">
    <name type="scientific">hydrocarbon metagenome</name>
    <dbReference type="NCBI Taxonomy" id="938273"/>
    <lineage>
        <taxon>unclassified sequences</taxon>
        <taxon>metagenomes</taxon>
        <taxon>ecological metagenomes</taxon>
    </lineage>
</organism>
<dbReference type="AlphaFoldDB" id="A0A0W8EB72"/>
<proteinExistence type="predicted"/>
<reference evidence="1" key="1">
    <citation type="journal article" date="2015" name="Proc. Natl. Acad. Sci. U.S.A.">
        <title>Networks of energetic and metabolic interactions define dynamics in microbial communities.</title>
        <authorList>
            <person name="Embree M."/>
            <person name="Liu J.K."/>
            <person name="Al-Bassam M.M."/>
            <person name="Zengler K."/>
        </authorList>
    </citation>
    <scope>NUCLEOTIDE SEQUENCE</scope>
</reference>
<protein>
    <submittedName>
        <fullName evidence="1">Uncharacterized protein</fullName>
    </submittedName>
</protein>
<accession>A0A0W8EB72</accession>
<dbReference type="EMBL" id="LNQE01001778">
    <property type="protein sequence ID" value="KUG05713.1"/>
    <property type="molecule type" value="Genomic_DNA"/>
</dbReference>
<sequence length="47" mass="4901">MHFVRDNGVGLAGTLFPVFQGFHDEKECMGVGIGLPSSTGSSSVMAE</sequence>